<dbReference type="Proteomes" id="UP001236663">
    <property type="component" value="Unassembled WGS sequence"/>
</dbReference>
<dbReference type="SUPFAM" id="SSF56935">
    <property type="entry name" value="Porins"/>
    <property type="match status" value="1"/>
</dbReference>
<dbReference type="NCBIfam" id="TIGR04056">
    <property type="entry name" value="OMP_RagA_SusC"/>
    <property type="match status" value="1"/>
</dbReference>
<evidence type="ECO:0000313" key="13">
    <source>
        <dbReference type="Proteomes" id="UP001236663"/>
    </source>
</evidence>
<evidence type="ECO:0000259" key="11">
    <source>
        <dbReference type="Pfam" id="PF07715"/>
    </source>
</evidence>
<evidence type="ECO:0000256" key="3">
    <source>
        <dbReference type="ARBA" id="ARBA00022452"/>
    </source>
</evidence>
<dbReference type="SUPFAM" id="SSF49464">
    <property type="entry name" value="Carboxypeptidase regulatory domain-like"/>
    <property type="match status" value="1"/>
</dbReference>
<dbReference type="Pfam" id="PF13715">
    <property type="entry name" value="CarbopepD_reg_2"/>
    <property type="match status" value="1"/>
</dbReference>
<feature type="domain" description="TonB-dependent receptor plug" evidence="11">
    <location>
        <begin position="226"/>
        <end position="349"/>
    </location>
</feature>
<dbReference type="Gene3D" id="2.170.130.10">
    <property type="entry name" value="TonB-dependent receptor, plug domain"/>
    <property type="match status" value="1"/>
</dbReference>
<comment type="similarity">
    <text evidence="8 9">Belongs to the TonB-dependent receptor family.</text>
</comment>
<dbReference type="InterPro" id="IPR037066">
    <property type="entry name" value="Plug_dom_sf"/>
</dbReference>
<dbReference type="InterPro" id="IPR008969">
    <property type="entry name" value="CarboxyPept-like_regulatory"/>
</dbReference>
<dbReference type="InterPro" id="IPR023996">
    <property type="entry name" value="TonB-dep_OMP_SusC/RagA"/>
</dbReference>
<comment type="subcellular location">
    <subcellularLocation>
        <location evidence="1 8">Cell outer membrane</location>
        <topology evidence="1 8">Multi-pass membrane protein</topology>
    </subcellularLocation>
</comment>
<evidence type="ECO:0000313" key="12">
    <source>
        <dbReference type="EMBL" id="MDN3686237.1"/>
    </source>
</evidence>
<proteinExistence type="inferred from homology"/>
<gene>
    <name evidence="12" type="ORF">QWZ15_00225</name>
</gene>
<dbReference type="PROSITE" id="PS52016">
    <property type="entry name" value="TONB_DEPENDENT_REC_3"/>
    <property type="match status" value="1"/>
</dbReference>
<keyword evidence="13" id="KW-1185">Reference proteome</keyword>
<evidence type="ECO:0000259" key="10">
    <source>
        <dbReference type="Pfam" id="PF00593"/>
    </source>
</evidence>
<dbReference type="RefSeq" id="WP_163385796.1">
    <property type="nucleotide sequence ID" value="NZ_JAUFQS010000001.1"/>
</dbReference>
<dbReference type="NCBIfam" id="TIGR04057">
    <property type="entry name" value="SusC_RagA_signa"/>
    <property type="match status" value="1"/>
</dbReference>
<protein>
    <submittedName>
        <fullName evidence="12">TonB-dependent receptor</fullName>
    </submittedName>
</protein>
<keyword evidence="12" id="KW-0675">Receptor</keyword>
<dbReference type="InterPro" id="IPR036942">
    <property type="entry name" value="Beta-barrel_TonB_sf"/>
</dbReference>
<dbReference type="Gene3D" id="2.40.170.20">
    <property type="entry name" value="TonB-dependent receptor, beta-barrel domain"/>
    <property type="match status" value="1"/>
</dbReference>
<keyword evidence="3 8" id="KW-1134">Transmembrane beta strand</keyword>
<name>A0ABT8C1L0_9BACT</name>
<keyword evidence="2 8" id="KW-0813">Transport</keyword>
<keyword evidence="6 8" id="KW-0472">Membrane</keyword>
<evidence type="ECO:0000256" key="6">
    <source>
        <dbReference type="ARBA" id="ARBA00023136"/>
    </source>
</evidence>
<dbReference type="Pfam" id="PF00593">
    <property type="entry name" value="TonB_dep_Rec_b-barrel"/>
    <property type="match status" value="1"/>
</dbReference>
<dbReference type="InterPro" id="IPR023997">
    <property type="entry name" value="TonB-dep_OMP_SusC/RagA_CS"/>
</dbReference>
<organism evidence="12 13">
    <name type="scientific">Cyclobacterium jeungdonense</name>
    <dbReference type="NCBI Taxonomy" id="708087"/>
    <lineage>
        <taxon>Bacteria</taxon>
        <taxon>Pseudomonadati</taxon>
        <taxon>Bacteroidota</taxon>
        <taxon>Cytophagia</taxon>
        <taxon>Cytophagales</taxon>
        <taxon>Cyclobacteriaceae</taxon>
        <taxon>Cyclobacterium</taxon>
    </lineage>
</organism>
<keyword evidence="5 9" id="KW-0798">TonB box</keyword>
<sequence>MKNLILRHVIRMSKLFTYAFLFQCLTMGFLVASNGNAQIKSIEEVVVRLPLEGVSVKDAFNRIEGVSDFTFVYLTREVRDLPPIFVEDKNQSLYEVLVEIARQSGLDFKQINHNIHVQAHRKGQEKPIVSVSKVAVEIRGTVTDENGDPIPGATVLIEGTTTGTATDIDGKFILEAEEGSVLLISFIGYQSQRITVGNQTDLSITLMEDQSSLEEVVVVGYGTQQKSDLSGAVSSVKGEDMQKTPANTLIQSMQGRAAGVDIRAASNAPGGGMKIRIRGTNSINASSDPLYVIDGFPIDNINTTPGGAGNNALAADPLSSISPSEIESIEILKDASATAIYGARGANGVVLITTKRGKLGSAKIDFDYSLNVANVRKKLDLANAEELAILTNEWAVNNNQPLIYDGISKPLPEELGEGTDWQDQIFRTALTHTYNLSLSGGTENTKYLVSGNYLDQDGIIIESNFKRGGLKFNLDQKINERVKAGINLNVNKSINDAVPSDGSGFQHDSPLWNALTTTPVIPVYDEDGNYLHNHDETVKILENPVSIARTRTDITETTRVLSNAFVVFNIMDGLDFKTNFGTDVINSKRDVYIPNTAETQALPNLGVASIGTIQSNNWLQEYTLSYNRELGSKHRLNGLLGYTIQTRETESVLSRTDEFFTNKLKFNNLGIGANPRPSESNAINTALLSYIGRLNYIYNDKYIFTGTVRRDGSSKFGDENKWGVFPSAAFAWRLGDENFIKQLNTIEDLKIRSSYGVTGNENISPYSSLALYNTVRPIINGAPVIGLVPNRIPNPDLKWEKTAQFNIGLDAAFAEGRVNFSADYYIKKTDDLLLNVTIPNQSGYGTSVQNIGSVENKGFEFQIGVNNTFGEVTWNSSFNMSFNRNKLLSLADGTDRLLFGIGRGESAHGQTIAQPGRPLGLFYGYRFAGIWQTEEEIIAAGNTVGGINRPGLPKYADLNGDGFRRNDDDREIIGDPNPDFIYGFSNDFSYKNLTLSVFIHGVYGNDIADMNRIGLLAQPQKHNVYKVFFEERWTGPGTSNTIEAPITNAGEWKNFSDRDVLDGSFLRVKTINLSYNLPPSFMGMNRIRNAQVYVAGDNLFTFTNYTGFDPEVDLYASSNVQMGVDNGAYPMSKSVRIGVKLGF</sequence>
<dbReference type="InterPro" id="IPR039426">
    <property type="entry name" value="TonB-dep_rcpt-like"/>
</dbReference>
<dbReference type="InterPro" id="IPR000531">
    <property type="entry name" value="Beta-barrel_TonB"/>
</dbReference>
<comment type="caution">
    <text evidence="12">The sequence shown here is derived from an EMBL/GenBank/DDBJ whole genome shotgun (WGS) entry which is preliminary data.</text>
</comment>
<accession>A0ABT8C1L0</accession>
<keyword evidence="4 8" id="KW-0812">Transmembrane</keyword>
<dbReference type="Gene3D" id="2.60.40.1120">
    <property type="entry name" value="Carboxypeptidase-like, regulatory domain"/>
    <property type="match status" value="1"/>
</dbReference>
<reference evidence="13" key="1">
    <citation type="journal article" date="2019" name="Int. J. Syst. Evol. Microbiol.">
        <title>The Global Catalogue of Microorganisms (GCM) 10K type strain sequencing project: providing services to taxonomists for standard genome sequencing and annotation.</title>
        <authorList>
            <consortium name="The Broad Institute Genomics Platform"/>
            <consortium name="The Broad Institute Genome Sequencing Center for Infectious Disease"/>
            <person name="Wu L."/>
            <person name="Ma J."/>
        </authorList>
    </citation>
    <scope>NUCLEOTIDE SEQUENCE [LARGE SCALE GENOMIC DNA]</scope>
    <source>
        <strain evidence="13">CECT 7706</strain>
    </source>
</reference>
<evidence type="ECO:0000256" key="2">
    <source>
        <dbReference type="ARBA" id="ARBA00022448"/>
    </source>
</evidence>
<evidence type="ECO:0000256" key="9">
    <source>
        <dbReference type="RuleBase" id="RU003357"/>
    </source>
</evidence>
<evidence type="ECO:0000256" key="5">
    <source>
        <dbReference type="ARBA" id="ARBA00023077"/>
    </source>
</evidence>
<evidence type="ECO:0000256" key="7">
    <source>
        <dbReference type="ARBA" id="ARBA00023237"/>
    </source>
</evidence>
<feature type="domain" description="TonB-dependent receptor-like beta-barrel" evidence="10">
    <location>
        <begin position="573"/>
        <end position="944"/>
    </location>
</feature>
<keyword evidence="7 8" id="KW-0998">Cell outer membrane</keyword>
<dbReference type="GO" id="GO:0016740">
    <property type="term" value="F:transferase activity"/>
    <property type="evidence" value="ECO:0007669"/>
    <property type="project" value="UniProtKB-KW"/>
</dbReference>
<evidence type="ECO:0000256" key="1">
    <source>
        <dbReference type="ARBA" id="ARBA00004571"/>
    </source>
</evidence>
<dbReference type="EMBL" id="JAUFQS010000001">
    <property type="protein sequence ID" value="MDN3686237.1"/>
    <property type="molecule type" value="Genomic_DNA"/>
</dbReference>
<evidence type="ECO:0000256" key="8">
    <source>
        <dbReference type="PROSITE-ProRule" id="PRU01360"/>
    </source>
</evidence>
<dbReference type="Pfam" id="PF07715">
    <property type="entry name" value="Plug"/>
    <property type="match status" value="1"/>
</dbReference>
<evidence type="ECO:0000256" key="4">
    <source>
        <dbReference type="ARBA" id="ARBA00022692"/>
    </source>
</evidence>
<dbReference type="InterPro" id="IPR012910">
    <property type="entry name" value="Plug_dom"/>
</dbReference>
<keyword evidence="12" id="KW-0808">Transferase</keyword>